<comment type="caution">
    <text evidence="2">The sequence shown here is derived from an EMBL/GenBank/DDBJ whole genome shotgun (WGS) entry which is preliminary data.</text>
</comment>
<sequence>MAKKWVVKTVFWSSLVILGSIFATLLYVSYQDYVNPKHVFGTWIEIGAPSYQTEVLRFNEQGVFRNDRLISTQFKFDGVKITIDTGSGTFIYELTGNVNSPQLKRLVPVNPLQRFIRAGYEHTVNDQGSHAAQVRRAALYDHFNE</sequence>
<reference evidence="2 3" key="1">
    <citation type="submission" date="2023-02" db="EMBL/GenBank/DDBJ databases">
        <title>Vibrio intestini sp. nov., a close relative of Vibrio cholerae isolated from the intestine of Healthy Culter dabryi.</title>
        <authorList>
            <person name="Wu N."/>
        </authorList>
    </citation>
    <scope>NUCLEOTIDE SEQUENCE [LARGE SCALE GENOMIC DNA]</scope>
    <source>
        <strain evidence="2 3">DSL-7</strain>
    </source>
</reference>
<keyword evidence="3" id="KW-1185">Reference proteome</keyword>
<feature type="transmembrane region" description="Helical" evidence="1">
    <location>
        <begin position="9"/>
        <end position="30"/>
    </location>
</feature>
<organism evidence="2 3">
    <name type="scientific">Vibrio chanodichtyis</name>
    <dbReference type="NCBI Taxonomy" id="3027932"/>
    <lineage>
        <taxon>Bacteria</taxon>
        <taxon>Pseudomonadati</taxon>
        <taxon>Pseudomonadota</taxon>
        <taxon>Gammaproteobacteria</taxon>
        <taxon>Vibrionales</taxon>
        <taxon>Vibrionaceae</taxon>
        <taxon>Vibrio</taxon>
    </lineage>
</organism>
<gene>
    <name evidence="2" type="ORF">PUN32_10065</name>
</gene>
<accession>A0ABT5V400</accession>
<keyword evidence="1" id="KW-1133">Transmembrane helix</keyword>
<dbReference type="Proteomes" id="UP001216189">
    <property type="component" value="Unassembled WGS sequence"/>
</dbReference>
<dbReference type="EMBL" id="JARBFT010000009">
    <property type="protein sequence ID" value="MDE1515354.1"/>
    <property type="molecule type" value="Genomic_DNA"/>
</dbReference>
<keyword evidence="1" id="KW-0472">Membrane</keyword>
<keyword evidence="1" id="KW-0812">Transmembrane</keyword>
<dbReference type="InterPro" id="IPR021271">
    <property type="entry name" value="DUF2850"/>
</dbReference>
<dbReference type="Pfam" id="PF11012">
    <property type="entry name" value="DUF2850"/>
    <property type="match status" value="1"/>
</dbReference>
<name>A0ABT5V400_9VIBR</name>
<evidence type="ECO:0000313" key="3">
    <source>
        <dbReference type="Proteomes" id="UP001216189"/>
    </source>
</evidence>
<dbReference type="RefSeq" id="WP_274722976.1">
    <property type="nucleotide sequence ID" value="NZ_JARBFT010000009.1"/>
</dbReference>
<protein>
    <submittedName>
        <fullName evidence="2">DUF2850 domain-containing protein</fullName>
    </submittedName>
</protein>
<evidence type="ECO:0000256" key="1">
    <source>
        <dbReference type="SAM" id="Phobius"/>
    </source>
</evidence>
<evidence type="ECO:0000313" key="2">
    <source>
        <dbReference type="EMBL" id="MDE1515354.1"/>
    </source>
</evidence>
<proteinExistence type="predicted"/>